<proteinExistence type="inferred from homology"/>
<feature type="compositionally biased region" description="Basic and acidic residues" evidence="6">
    <location>
        <begin position="852"/>
        <end position="861"/>
    </location>
</feature>
<dbReference type="EMBL" id="CAJPDS010000005">
    <property type="protein sequence ID" value="CAF9906854.1"/>
    <property type="molecule type" value="Genomic_DNA"/>
</dbReference>
<reference evidence="9" key="1">
    <citation type="submission" date="2021-03" db="EMBL/GenBank/DDBJ databases">
        <authorList>
            <person name="Tagirdzhanova G."/>
        </authorList>
    </citation>
    <scope>NUCLEOTIDE SEQUENCE</scope>
</reference>
<organism evidence="9 10">
    <name type="scientific">Heterodermia speciosa</name>
    <dbReference type="NCBI Taxonomy" id="116794"/>
    <lineage>
        <taxon>Eukaryota</taxon>
        <taxon>Fungi</taxon>
        <taxon>Dikarya</taxon>
        <taxon>Ascomycota</taxon>
        <taxon>Pezizomycotina</taxon>
        <taxon>Lecanoromycetes</taxon>
        <taxon>OSLEUM clade</taxon>
        <taxon>Lecanoromycetidae</taxon>
        <taxon>Caliciales</taxon>
        <taxon>Physciaceae</taxon>
        <taxon>Heterodermia</taxon>
    </lineage>
</organism>
<feature type="compositionally biased region" description="Basic residues" evidence="6">
    <location>
        <begin position="1172"/>
        <end position="1184"/>
    </location>
</feature>
<feature type="compositionally biased region" description="Polar residues" evidence="6">
    <location>
        <begin position="935"/>
        <end position="945"/>
    </location>
</feature>
<feature type="region of interest" description="Disordered" evidence="6">
    <location>
        <begin position="1154"/>
        <end position="1184"/>
    </location>
</feature>
<accession>A0A8H3EKC4</accession>
<evidence type="ECO:0000256" key="1">
    <source>
        <dbReference type="ARBA" id="ARBA00004496"/>
    </source>
</evidence>
<dbReference type="GO" id="GO:0072344">
    <property type="term" value="P:rescue of stalled ribosome"/>
    <property type="evidence" value="ECO:0007669"/>
    <property type="project" value="TreeGrafter"/>
</dbReference>
<feature type="region of interest" description="Disordered" evidence="6">
    <location>
        <begin position="447"/>
        <end position="472"/>
    </location>
</feature>
<protein>
    <recommendedName>
        <fullName evidence="5">Ribosome quality control complex subunit 2</fullName>
    </recommendedName>
</protein>
<evidence type="ECO:0000256" key="3">
    <source>
        <dbReference type="ARBA" id="ARBA00022490"/>
    </source>
</evidence>
<evidence type="ECO:0000256" key="6">
    <source>
        <dbReference type="SAM" id="MobiDB-lite"/>
    </source>
</evidence>
<feature type="compositionally biased region" description="Gly residues" evidence="6">
    <location>
        <begin position="1156"/>
        <end position="1171"/>
    </location>
</feature>
<keyword evidence="10" id="KW-1185">Reference proteome</keyword>
<feature type="compositionally biased region" description="Basic and acidic residues" evidence="6">
    <location>
        <begin position="874"/>
        <end position="903"/>
    </location>
</feature>
<evidence type="ECO:0000313" key="9">
    <source>
        <dbReference type="EMBL" id="CAF9906854.1"/>
    </source>
</evidence>
<sequence>MKQRFSSLDVKVIARELSTTLVSLRLSNIYDLSSRIFLLKFAKPDIRQQILVDSGFRCHLTDFSRTTAAAPSPFVVRLRKYLRTRRVTSISQVGTDRILEFQFSDGQYRLFLEFYAGGNIVLTDKELTIICLLRIVPEGPDQEELRVGLNYSLDNRQNYHGVPALTRQRLVDALRKAVDKGEDDLPAQKKKSRKSQEDTVRKALSVSLSEFPPMLIDHAMRLSNFSADIRPQQVLENDMVLDELMHTLTVAQGIAKDITSFQVCKGFIIAKVLKPSPSEIETSGVTEKMKLVYEDFHPFRPKQSEDDSAIQILEFEGFNKAVDEFFSSVESQKLESRLNEREENAKKKLYTARQDHNTRLEGLQKAQQLNVRKAEAIEASLQKVQEAMAAINGLVAQGMDWVEIARLIEMEQANQNAIAEMIKLPLKLYENAITLLLPHAVFDAEGDYEGNETGSDVSMSDQESPTNSTKSRAVDKRLAVDIDLGLSPWSNARQYYDQKKTAAVKEKKTIQSSARALKSTERKINADLKKGLKQEKEVMRPVHKQLWFEKFIYFISSEGYLVLGGRDAQQNEILYKRYLKKGDIYVHADLHGAASIIIKNKAGIAESPVPPSTLSQAGTLALATSSVWDAKAVMSAWWVRADQVSKTAPTGEYLSTGSFTVNGQKNFLPPAQLLLGFGVMFQISEGSKARRLLHRVTENDTSGAEHHIIVTGCGSNVGKENGTGRSAEPTHMLDGAHKASNTDDASENTDSENDEASQETSEVESEAKIPNRSDDDLVHDAERALHSRNEDSGNEGMKTSQPEANVLQDQPSFVRARGNPLLSHAVEIDVSSQESDVESTDEKLSRTGAQVEDSRRNRGDHNPSSQIEQSSELPADREVTSVRHISARERRLLRQARGPHDMDQQTEPTPTLQSNYGDYSYPPSSLNKGLGLTTKPHTNSRTLNTRGKHYKRNKMKTKYADQGEEERLLALQVLGSAAAQQNAADDAEARATKEVELAAQKERRRKQHMLAAEKGKEAEEIRKINMREGIEPLNDEDMESHVDLDAFVGTVLPGDEILDALVVCGPWDAIGSRCEWRAKLQPGTTKKGKAVRDILNAWTTAIRNEDKKRQQSNTTGDQARSEEEKSKWKEGELIKGIREQEVVGIVPVGKCRVTVAGGGGNSKNRGGGGASKGKRGGKGSKKQR</sequence>
<feature type="compositionally biased region" description="Polar residues" evidence="6">
    <location>
        <begin position="452"/>
        <end position="471"/>
    </location>
</feature>
<feature type="region of interest" description="Disordered" evidence="6">
    <location>
        <begin position="707"/>
        <end position="777"/>
    </location>
</feature>
<dbReference type="Pfam" id="PF11923">
    <property type="entry name" value="NFACT-C"/>
    <property type="match status" value="1"/>
</dbReference>
<keyword evidence="4" id="KW-0175">Coiled coil</keyword>
<gene>
    <name evidence="9" type="ORF">HETSPECPRED_006974</name>
</gene>
<dbReference type="PANTHER" id="PTHR15239">
    <property type="entry name" value="NUCLEAR EXPORT MEDIATOR FACTOR NEMF"/>
    <property type="match status" value="1"/>
</dbReference>
<evidence type="ECO:0000256" key="2">
    <source>
        <dbReference type="ARBA" id="ARBA00008318"/>
    </source>
</evidence>
<dbReference type="Pfam" id="PF05833">
    <property type="entry name" value="NFACT_N"/>
    <property type="match status" value="1"/>
</dbReference>
<feature type="domain" description="NFACT RNA-binding" evidence="7">
    <location>
        <begin position="550"/>
        <end position="663"/>
    </location>
</feature>
<name>A0A8H3EKC4_9LECA</name>
<dbReference type="Pfam" id="PF05670">
    <property type="entry name" value="NFACT-R_1"/>
    <property type="match status" value="1"/>
</dbReference>
<feature type="compositionally biased region" description="Polar residues" evidence="6">
    <location>
        <begin position="862"/>
        <end position="872"/>
    </location>
</feature>
<dbReference type="GO" id="GO:0005737">
    <property type="term" value="C:cytoplasm"/>
    <property type="evidence" value="ECO:0007669"/>
    <property type="project" value="UniProtKB-SubCell"/>
</dbReference>
<comment type="similarity">
    <text evidence="2">Belongs to the NEMF family.</text>
</comment>
<evidence type="ECO:0000256" key="4">
    <source>
        <dbReference type="ARBA" id="ARBA00023054"/>
    </source>
</evidence>
<feature type="domain" description="NFACT protein C-terminal" evidence="8">
    <location>
        <begin position="1039"/>
        <end position="1154"/>
    </location>
</feature>
<dbReference type="GO" id="GO:1990112">
    <property type="term" value="C:RQC complex"/>
    <property type="evidence" value="ECO:0007669"/>
    <property type="project" value="TreeGrafter"/>
</dbReference>
<feature type="compositionally biased region" description="Acidic residues" evidence="6">
    <location>
        <begin position="744"/>
        <end position="764"/>
    </location>
</feature>
<dbReference type="OrthoDB" id="207084at2759"/>
<dbReference type="GO" id="GO:0000049">
    <property type="term" value="F:tRNA binding"/>
    <property type="evidence" value="ECO:0007669"/>
    <property type="project" value="TreeGrafter"/>
</dbReference>
<feature type="region of interest" description="Disordered" evidence="6">
    <location>
        <begin position="1103"/>
        <end position="1129"/>
    </location>
</feature>
<dbReference type="FunFam" id="2.30.310.10:FF:000003">
    <property type="entry name" value="Zinc knuckle domain containing protein"/>
    <property type="match status" value="1"/>
</dbReference>
<evidence type="ECO:0000259" key="7">
    <source>
        <dbReference type="Pfam" id="PF05670"/>
    </source>
</evidence>
<keyword evidence="3" id="KW-0963">Cytoplasm</keyword>
<dbReference type="GO" id="GO:0043023">
    <property type="term" value="F:ribosomal large subunit binding"/>
    <property type="evidence" value="ECO:0007669"/>
    <property type="project" value="TreeGrafter"/>
</dbReference>
<feature type="compositionally biased region" description="Basic and acidic residues" evidence="6">
    <location>
        <begin position="765"/>
        <end position="777"/>
    </location>
</feature>
<feature type="compositionally biased region" description="Polar residues" evidence="6">
    <location>
        <begin position="905"/>
        <end position="927"/>
    </location>
</feature>
<dbReference type="AlphaFoldDB" id="A0A8H3EKC4"/>
<dbReference type="InterPro" id="IPR008532">
    <property type="entry name" value="NFACT_RNA-bd"/>
</dbReference>
<dbReference type="Proteomes" id="UP000664521">
    <property type="component" value="Unassembled WGS sequence"/>
</dbReference>
<dbReference type="Gene3D" id="2.30.310.10">
    <property type="entry name" value="ibrinogen binding protein from staphylococcus aureus domain"/>
    <property type="match status" value="1"/>
</dbReference>
<comment type="caution">
    <text evidence="9">The sequence shown here is derived from an EMBL/GenBank/DDBJ whole genome shotgun (WGS) entry which is preliminary data.</text>
</comment>
<feature type="compositionally biased region" description="Basic and acidic residues" evidence="6">
    <location>
        <begin position="1119"/>
        <end position="1129"/>
    </location>
</feature>
<evidence type="ECO:0000256" key="5">
    <source>
        <dbReference type="ARBA" id="ARBA00070414"/>
    </source>
</evidence>
<evidence type="ECO:0000259" key="8">
    <source>
        <dbReference type="Pfam" id="PF11923"/>
    </source>
</evidence>
<dbReference type="PANTHER" id="PTHR15239:SF6">
    <property type="entry name" value="RIBOSOME QUALITY CONTROL COMPLEX SUBUNIT NEMF"/>
    <property type="match status" value="1"/>
</dbReference>
<comment type="subcellular location">
    <subcellularLocation>
        <location evidence="1">Cytoplasm</location>
    </subcellularLocation>
</comment>
<feature type="region of interest" description="Disordered" evidence="6">
    <location>
        <begin position="828"/>
        <end position="954"/>
    </location>
</feature>
<dbReference type="InterPro" id="IPR051608">
    <property type="entry name" value="RQC_Subunit_NEMF"/>
</dbReference>
<dbReference type="GO" id="GO:1990116">
    <property type="term" value="P:ribosome-associated ubiquitin-dependent protein catabolic process"/>
    <property type="evidence" value="ECO:0007669"/>
    <property type="project" value="TreeGrafter"/>
</dbReference>
<evidence type="ECO:0000313" key="10">
    <source>
        <dbReference type="Proteomes" id="UP000664521"/>
    </source>
</evidence>
<dbReference type="InterPro" id="IPR021846">
    <property type="entry name" value="NFACT-C"/>
</dbReference>